<evidence type="ECO:0000256" key="3">
    <source>
        <dbReference type="ARBA" id="ARBA00022692"/>
    </source>
</evidence>
<dbReference type="GO" id="GO:1990281">
    <property type="term" value="C:efflux pump complex"/>
    <property type="evidence" value="ECO:0007669"/>
    <property type="project" value="TreeGrafter"/>
</dbReference>
<keyword evidence="2" id="KW-1134">Transmembrane beta strand</keyword>
<dbReference type="PANTHER" id="PTHR30026:SF20">
    <property type="entry name" value="OUTER MEMBRANE PROTEIN TOLC"/>
    <property type="match status" value="1"/>
</dbReference>
<dbReference type="Gene3D" id="1.20.1600.10">
    <property type="entry name" value="Outer membrane efflux proteins (OEP)"/>
    <property type="match status" value="1"/>
</dbReference>
<dbReference type="Proteomes" id="UP000027442">
    <property type="component" value="Unassembled WGS sequence"/>
</dbReference>
<evidence type="ECO:0000256" key="5">
    <source>
        <dbReference type="ARBA" id="ARBA00023237"/>
    </source>
</evidence>
<evidence type="ECO:0000256" key="4">
    <source>
        <dbReference type="ARBA" id="ARBA00023136"/>
    </source>
</evidence>
<dbReference type="SUPFAM" id="SSF56954">
    <property type="entry name" value="Outer membrane efflux proteins (OEP)"/>
    <property type="match status" value="1"/>
</dbReference>
<keyword evidence="9" id="KW-1185">Reference proteome</keyword>
<keyword evidence="4" id="KW-0472">Membrane</keyword>
<organism evidence="8 9">
    <name type="scientific">Hoylesella loescheii DSM 19665 = JCM 12249 = ATCC 15930</name>
    <dbReference type="NCBI Taxonomy" id="1122985"/>
    <lineage>
        <taxon>Bacteria</taxon>
        <taxon>Pseudomonadati</taxon>
        <taxon>Bacteroidota</taxon>
        <taxon>Bacteroidia</taxon>
        <taxon>Bacteroidales</taxon>
        <taxon>Prevotellaceae</taxon>
        <taxon>Hoylesella</taxon>
    </lineage>
</organism>
<keyword evidence="3" id="KW-0812">Transmembrane</keyword>
<dbReference type="InterPro" id="IPR051906">
    <property type="entry name" value="TolC-like"/>
</dbReference>
<dbReference type="GO" id="GO:0009279">
    <property type="term" value="C:cell outer membrane"/>
    <property type="evidence" value="ECO:0007669"/>
    <property type="project" value="UniProtKB-SubCell"/>
</dbReference>
<evidence type="ECO:0000313" key="8">
    <source>
        <dbReference type="EMBL" id="KDR52574.1"/>
    </source>
</evidence>
<protein>
    <recommendedName>
        <fullName evidence="10">Outer membrane efflux protein</fullName>
    </recommendedName>
</protein>
<comment type="subcellular location">
    <subcellularLocation>
        <location evidence="1">Cell outer membrane</location>
    </subcellularLocation>
</comment>
<dbReference type="RefSeq" id="WP_081825768.1">
    <property type="nucleotide sequence ID" value="NZ_KL205517.1"/>
</dbReference>
<dbReference type="GO" id="GO:0015562">
    <property type="term" value="F:efflux transmembrane transporter activity"/>
    <property type="evidence" value="ECO:0007669"/>
    <property type="project" value="InterPro"/>
</dbReference>
<keyword evidence="7" id="KW-0732">Signal</keyword>
<feature type="coiled-coil region" evidence="6">
    <location>
        <begin position="116"/>
        <end position="183"/>
    </location>
</feature>
<comment type="caution">
    <text evidence="8">The sequence shown here is derived from an EMBL/GenBank/DDBJ whole genome shotgun (WGS) entry which is preliminary data.</text>
</comment>
<feature type="non-terminal residue" evidence="8">
    <location>
        <position position="439"/>
    </location>
</feature>
<dbReference type="eggNOG" id="COG1538">
    <property type="taxonomic scope" value="Bacteria"/>
</dbReference>
<proteinExistence type="predicted"/>
<dbReference type="PANTHER" id="PTHR30026">
    <property type="entry name" value="OUTER MEMBRANE PROTEIN TOLC"/>
    <property type="match status" value="1"/>
</dbReference>
<keyword evidence="5" id="KW-0998">Cell outer membrane</keyword>
<dbReference type="AlphaFoldDB" id="A0A069QKL3"/>
<evidence type="ECO:0000313" key="9">
    <source>
        <dbReference type="Proteomes" id="UP000027442"/>
    </source>
</evidence>
<dbReference type="GO" id="GO:0015288">
    <property type="term" value="F:porin activity"/>
    <property type="evidence" value="ECO:0007669"/>
    <property type="project" value="TreeGrafter"/>
</dbReference>
<feature type="signal peptide" evidence="7">
    <location>
        <begin position="1"/>
        <end position="20"/>
    </location>
</feature>
<evidence type="ECO:0000256" key="6">
    <source>
        <dbReference type="SAM" id="Coils"/>
    </source>
</evidence>
<evidence type="ECO:0000256" key="7">
    <source>
        <dbReference type="SAM" id="SignalP"/>
    </source>
</evidence>
<feature type="chain" id="PRO_5001665457" description="Outer membrane efflux protein" evidence="7">
    <location>
        <begin position="21"/>
        <end position="439"/>
    </location>
</feature>
<evidence type="ECO:0000256" key="2">
    <source>
        <dbReference type="ARBA" id="ARBA00022452"/>
    </source>
</evidence>
<gene>
    <name evidence="8" type="ORF">HMPREF1991_01343</name>
</gene>
<evidence type="ECO:0008006" key="10">
    <source>
        <dbReference type="Google" id="ProtNLM"/>
    </source>
</evidence>
<evidence type="ECO:0000256" key="1">
    <source>
        <dbReference type="ARBA" id="ARBA00004442"/>
    </source>
</evidence>
<accession>A0A069QKL3</accession>
<reference evidence="8 9" key="1">
    <citation type="submission" date="2013-08" db="EMBL/GenBank/DDBJ databases">
        <authorList>
            <person name="Weinstock G."/>
            <person name="Sodergren E."/>
            <person name="Wylie T."/>
            <person name="Fulton L."/>
            <person name="Fulton R."/>
            <person name="Fronick C."/>
            <person name="O'Laughlin M."/>
            <person name="Godfrey J."/>
            <person name="Miner T."/>
            <person name="Herter B."/>
            <person name="Appelbaum E."/>
            <person name="Cordes M."/>
            <person name="Lek S."/>
            <person name="Wollam A."/>
            <person name="Pepin K.H."/>
            <person name="Palsikar V.B."/>
            <person name="Mitreva M."/>
            <person name="Wilson R.K."/>
        </authorList>
    </citation>
    <scope>NUCLEOTIDE SEQUENCE [LARGE SCALE GENOMIC DNA]</scope>
    <source>
        <strain evidence="8 9">ATCC 15930</strain>
    </source>
</reference>
<keyword evidence="6" id="KW-0175">Coiled coil</keyword>
<sequence length="439" mass="49810">MMKHTLLIALALMCTTVCPAQTTLETCQQQAQQNYPLIKRRALYAQSTAYTIDNIKKGWLPQIQVAAQATVQNRVAQLPEQLSNMMAALGQNNRGLAKEQYRVGVDVNQMLWDGGRISAQKDVARLQQQVDEAQTDVSLYQVRQRVNDLYFGILLLDERLRLNRDLQTLLQSNEDKLAALQRQGVVMQSDVDQVKAERLTAMQMANELQHSRDALCRMLALFCNVERIDSIVKPTPTPTEQVTEDVRPELKAIDLQLSLITSQQRALRSALLPTLSVFGQAYYGYPGFDMFKDMNSRSPSFNALAGVRLAWNIGNLYTHRNNVQRLSVARTEIENAREVFFFNNRLETVQQQETIASKRQTMAADDEIVALRQNVRRAAEAKLAHGTIDTDRLLQEITRENNAKINRSTHEVEMLQGIYYLKYVRGKSLTPDPSPRGEG</sequence>
<dbReference type="HOGENOM" id="CLU_637521_0_0_10"/>
<dbReference type="EMBL" id="JNGW01000053">
    <property type="protein sequence ID" value="KDR52574.1"/>
    <property type="molecule type" value="Genomic_DNA"/>
</dbReference>
<name>A0A069QKL3_HOYLO</name>